<evidence type="ECO:0000256" key="2">
    <source>
        <dbReference type="PIRSR" id="PIRSR601952-2"/>
    </source>
</evidence>
<dbReference type="AlphaFoldDB" id="A0A931FS19"/>
<dbReference type="SUPFAM" id="SSF53649">
    <property type="entry name" value="Alkaline phosphatase-like"/>
    <property type="match status" value="1"/>
</dbReference>
<feature type="signal peptide" evidence="4">
    <location>
        <begin position="1"/>
        <end position="21"/>
    </location>
</feature>
<feature type="binding site" evidence="2">
    <location>
        <position position="541"/>
    </location>
    <ligand>
        <name>Zn(2+)</name>
        <dbReference type="ChEBI" id="CHEBI:29105"/>
        <label>2</label>
    </ligand>
</feature>
<feature type="binding site" evidence="2">
    <location>
        <position position="379"/>
    </location>
    <ligand>
        <name>Mg(2+)</name>
        <dbReference type="ChEBI" id="CHEBI:18420"/>
    </ligand>
</feature>
<dbReference type="EMBL" id="JADQDO010000010">
    <property type="protein sequence ID" value="MBF9235148.1"/>
    <property type="molecule type" value="Genomic_DNA"/>
</dbReference>
<feature type="chain" id="PRO_5037129359" evidence="4">
    <location>
        <begin position="22"/>
        <end position="581"/>
    </location>
</feature>
<dbReference type="Pfam" id="PF00245">
    <property type="entry name" value="Alk_phosphatase"/>
    <property type="match status" value="1"/>
</dbReference>
<feature type="binding site" evidence="2">
    <location>
        <position position="242"/>
    </location>
    <ligand>
        <name>Mg(2+)</name>
        <dbReference type="ChEBI" id="CHEBI:18420"/>
    </ligand>
</feature>
<comment type="caution">
    <text evidence="5">The sequence shown here is derived from an EMBL/GenBank/DDBJ whole genome shotgun (WGS) entry which is preliminary data.</text>
</comment>
<organism evidence="5 6">
    <name type="scientific">Microvirga alba</name>
    <dbReference type="NCBI Taxonomy" id="2791025"/>
    <lineage>
        <taxon>Bacteria</taxon>
        <taxon>Pseudomonadati</taxon>
        <taxon>Pseudomonadota</taxon>
        <taxon>Alphaproteobacteria</taxon>
        <taxon>Hyphomicrobiales</taxon>
        <taxon>Methylobacteriaceae</taxon>
        <taxon>Microvirga</taxon>
    </lineage>
</organism>
<feature type="binding site" evidence="2">
    <location>
        <position position="384"/>
    </location>
    <ligand>
        <name>Zn(2+)</name>
        <dbReference type="ChEBI" id="CHEBI:29105"/>
        <label>2</label>
    </ligand>
</feature>
<dbReference type="PANTHER" id="PTHR11596">
    <property type="entry name" value="ALKALINE PHOSPHATASE"/>
    <property type="match status" value="1"/>
</dbReference>
<keyword evidence="6" id="KW-1185">Reference proteome</keyword>
<gene>
    <name evidence="5" type="ORF">I2H38_17380</name>
</gene>
<accession>A0A931FS19</accession>
<feature type="binding site" evidence="2">
    <location>
        <position position="426"/>
    </location>
    <ligand>
        <name>Zn(2+)</name>
        <dbReference type="ChEBI" id="CHEBI:29105"/>
        <label>2</label>
    </ligand>
</feature>
<evidence type="ECO:0000256" key="3">
    <source>
        <dbReference type="RuleBase" id="RU003946"/>
    </source>
</evidence>
<proteinExistence type="inferred from homology"/>
<dbReference type="SMART" id="SM00098">
    <property type="entry name" value="alkPPc"/>
    <property type="match status" value="1"/>
</dbReference>
<evidence type="ECO:0000256" key="4">
    <source>
        <dbReference type="SAM" id="SignalP"/>
    </source>
</evidence>
<keyword evidence="2" id="KW-0862">Zinc</keyword>
<dbReference type="Proteomes" id="UP000599312">
    <property type="component" value="Unassembled WGS sequence"/>
</dbReference>
<dbReference type="PRINTS" id="PR00113">
    <property type="entry name" value="ALKPHPHTASE"/>
</dbReference>
<comment type="cofactor">
    <cofactor evidence="2">
        <name>Zn(2+)</name>
        <dbReference type="ChEBI" id="CHEBI:29105"/>
    </cofactor>
    <text evidence="2">Binds 2 Zn(2+) ions.</text>
</comment>
<feature type="active site" description="Phosphoserine intermediate" evidence="1">
    <location>
        <position position="180"/>
    </location>
</feature>
<feature type="binding site" evidence="2">
    <location>
        <position position="131"/>
    </location>
    <ligand>
        <name>Mg(2+)</name>
        <dbReference type="ChEBI" id="CHEBI:18420"/>
    </ligand>
</feature>
<name>A0A931FS19_9HYPH</name>
<comment type="cofactor">
    <cofactor evidence="2">
        <name>Mg(2+)</name>
        <dbReference type="ChEBI" id="CHEBI:18420"/>
    </cofactor>
    <text evidence="2">Binds 1 Mg(2+) ion.</text>
</comment>
<dbReference type="Gene3D" id="3.40.720.10">
    <property type="entry name" value="Alkaline Phosphatase, subunit A"/>
    <property type="match status" value="1"/>
</dbReference>
<dbReference type="PANTHER" id="PTHR11596:SF72">
    <property type="entry name" value="ALKALINE PHOSPHATASE"/>
    <property type="match status" value="1"/>
</dbReference>
<evidence type="ECO:0000313" key="6">
    <source>
        <dbReference type="Proteomes" id="UP000599312"/>
    </source>
</evidence>
<evidence type="ECO:0000313" key="5">
    <source>
        <dbReference type="EMBL" id="MBF9235148.1"/>
    </source>
</evidence>
<comment type="similarity">
    <text evidence="3">Belongs to the alkaline phosphatase family.</text>
</comment>
<keyword evidence="2" id="KW-0479">Metal-binding</keyword>
<dbReference type="InterPro" id="IPR001952">
    <property type="entry name" value="Alkaline_phosphatase"/>
</dbReference>
<dbReference type="CDD" id="cd16012">
    <property type="entry name" value="ALP"/>
    <property type="match status" value="1"/>
</dbReference>
<keyword evidence="4" id="KW-0732">Signal</keyword>
<feature type="binding site" evidence="2">
    <location>
        <position position="131"/>
    </location>
    <ligand>
        <name>Zn(2+)</name>
        <dbReference type="ChEBI" id="CHEBI:29105"/>
        <label>2</label>
    </ligand>
</feature>
<dbReference type="InterPro" id="IPR017850">
    <property type="entry name" value="Alkaline_phosphatase_core_sf"/>
</dbReference>
<dbReference type="GO" id="GO:0004035">
    <property type="term" value="F:alkaline phosphatase activity"/>
    <property type="evidence" value="ECO:0007669"/>
    <property type="project" value="TreeGrafter"/>
</dbReference>
<dbReference type="GO" id="GO:0046872">
    <property type="term" value="F:metal ion binding"/>
    <property type="evidence" value="ECO:0007669"/>
    <property type="project" value="UniProtKB-KW"/>
</dbReference>
<reference evidence="5" key="1">
    <citation type="submission" date="2020-11" db="EMBL/GenBank/DDBJ databases">
        <authorList>
            <person name="Kim M.K."/>
        </authorList>
    </citation>
    <scope>NUCLEOTIDE SEQUENCE</scope>
    <source>
        <strain evidence="5">BT350</strain>
    </source>
</reference>
<sequence length="581" mass="62480">MKTWTALGVCLLGLVATGAQAQTIYPLTRAEILAGSKFDFKVEFPGAPAQGAVKITINGQDPASVLGQSAKFVEKEDGGDHSAYWIRGAQIAKPGAYTVEASLGDKKATVQWEVFGTPERKAKNVVLFIGDGLSVAHRTAARMLSKGITEGRYNGELAMDDMPHMALVSTSGTDAIVTDSANAMSAYTTGHKSCVNALGVYCAKNKSTLDHPKVETIGELAKRRNGGMAVGVVTNSEIEDATPAGMVAHTRRRADYNDIVKMFHDVKPDVIMGGGSPNFLAKSTPGSKRTDDEDYIKKFEADGYKFVSTKQEMQAAAQAGSSKVLGLFNTSNIDGALDLKILKKGTVSKFPDQPDLVEQTKVALDVLSKNQNGFVLMVESARIDKYSHSLDSERAIYDTIMLDNAIKVAKDFAAKKEDTLIIVVGDHAHGVSIVGTYDDETPGNQLRDKLGIYADSKFPNYPAPNAEGYPEKVDVSRRLAMLFTAYPDYCETGRPYMNGENVPTVKAADGKTYVANEEYCKEPLAARRTGNLPLESNSGVHTADDLVLTAMGPGSEQFKARMENTRVFRVMATALGLGAGQ</sequence>
<feature type="binding site" evidence="2">
    <location>
        <position position="240"/>
    </location>
    <ligand>
        <name>Mg(2+)</name>
        <dbReference type="ChEBI" id="CHEBI:18420"/>
    </ligand>
</feature>
<keyword evidence="2" id="KW-0460">Magnesium</keyword>
<feature type="binding site" evidence="2">
    <location>
        <position position="427"/>
    </location>
    <ligand>
        <name>Zn(2+)</name>
        <dbReference type="ChEBI" id="CHEBI:29105"/>
        <label>2</label>
    </ligand>
</feature>
<evidence type="ECO:0000256" key="1">
    <source>
        <dbReference type="PIRSR" id="PIRSR601952-1"/>
    </source>
</evidence>
<feature type="binding site" evidence="2">
    <location>
        <position position="388"/>
    </location>
    <ligand>
        <name>Zn(2+)</name>
        <dbReference type="ChEBI" id="CHEBI:29105"/>
        <label>2</label>
    </ligand>
</feature>
<protein>
    <submittedName>
        <fullName evidence="5">Alkaline phosphatase</fullName>
    </submittedName>
</protein>
<dbReference type="RefSeq" id="WP_196273140.1">
    <property type="nucleotide sequence ID" value="NZ_JADQDO010000010.1"/>
</dbReference>